<evidence type="ECO:0000313" key="4">
    <source>
        <dbReference type="Proteomes" id="UP000601435"/>
    </source>
</evidence>
<proteinExistence type="predicted"/>
<evidence type="ECO:0000313" key="3">
    <source>
        <dbReference type="EMBL" id="CAE7305153.1"/>
    </source>
</evidence>
<keyword evidence="2" id="KW-0472">Membrane</keyword>
<reference evidence="3" key="1">
    <citation type="submission" date="2021-02" db="EMBL/GenBank/DDBJ databases">
        <authorList>
            <person name="Dougan E. K."/>
            <person name="Rhodes N."/>
            <person name="Thang M."/>
            <person name="Chan C."/>
        </authorList>
    </citation>
    <scope>NUCLEOTIDE SEQUENCE</scope>
</reference>
<keyword evidence="4" id="KW-1185">Reference proteome</keyword>
<keyword evidence="2" id="KW-0812">Transmembrane</keyword>
<feature type="region of interest" description="Disordered" evidence="1">
    <location>
        <begin position="1"/>
        <end position="28"/>
    </location>
</feature>
<dbReference type="OrthoDB" id="5523505at2759"/>
<dbReference type="Pfam" id="PF14108">
    <property type="entry name" value="ABA4-like"/>
    <property type="match status" value="1"/>
</dbReference>
<sequence>MPSSLPSTRRQTGASEGRPEPGRGTVKKRGIDWPAWQLQAPQFLGQRGSALLACYGTAESVATRADPELKWFQPQRRVGFSANVGFRCQAVGSVALEASMLLDKGSSGGATMKYSCCRFGDLGGSQPLPFIFPTSDEVPREGWEYTKSAALVAPVINAVMYVIVVTFLITHPPPDAPAVDFGSLSSIVTAFQNPDGVFAGWLHYCVFDPLVGLGEVLDSQENKVPHALVATCLQRLAAQVPCLILTLLFGPMGFLLYLAVRTVTLASRPAASEA</sequence>
<organism evidence="3 4">
    <name type="scientific">Symbiodinium necroappetens</name>
    <dbReference type="NCBI Taxonomy" id="1628268"/>
    <lineage>
        <taxon>Eukaryota</taxon>
        <taxon>Sar</taxon>
        <taxon>Alveolata</taxon>
        <taxon>Dinophyceae</taxon>
        <taxon>Suessiales</taxon>
        <taxon>Symbiodiniaceae</taxon>
        <taxon>Symbiodinium</taxon>
    </lineage>
</organism>
<comment type="caution">
    <text evidence="3">The sequence shown here is derived from an EMBL/GenBank/DDBJ whole genome shotgun (WGS) entry which is preliminary data.</text>
</comment>
<feature type="compositionally biased region" description="Polar residues" evidence="1">
    <location>
        <begin position="1"/>
        <end position="14"/>
    </location>
</feature>
<name>A0A812N991_9DINO</name>
<feature type="transmembrane region" description="Helical" evidence="2">
    <location>
        <begin position="149"/>
        <end position="169"/>
    </location>
</feature>
<accession>A0A812N991</accession>
<dbReference type="Proteomes" id="UP000601435">
    <property type="component" value="Unassembled WGS sequence"/>
</dbReference>
<feature type="transmembrane region" description="Helical" evidence="2">
    <location>
        <begin position="236"/>
        <end position="260"/>
    </location>
</feature>
<dbReference type="AlphaFoldDB" id="A0A812N991"/>
<dbReference type="EMBL" id="CAJNJA010012797">
    <property type="protein sequence ID" value="CAE7305153.1"/>
    <property type="molecule type" value="Genomic_DNA"/>
</dbReference>
<keyword evidence="2" id="KW-1133">Transmembrane helix</keyword>
<gene>
    <name evidence="3" type="ORF">SNEC2469_LOCUS7560</name>
</gene>
<protein>
    <submittedName>
        <fullName evidence="3">Uncharacterized protein</fullName>
    </submittedName>
</protein>
<dbReference type="InterPro" id="IPR025461">
    <property type="entry name" value="ABA4-like"/>
</dbReference>
<evidence type="ECO:0000256" key="1">
    <source>
        <dbReference type="SAM" id="MobiDB-lite"/>
    </source>
</evidence>
<evidence type="ECO:0000256" key="2">
    <source>
        <dbReference type="SAM" id="Phobius"/>
    </source>
</evidence>